<proteinExistence type="predicted"/>
<accession>A0ACB8DQQ7</accession>
<evidence type="ECO:0000313" key="1">
    <source>
        <dbReference type="EMBL" id="KAH7974845.1"/>
    </source>
</evidence>
<sequence>MAGKGFRSADLSNVTDPTGEPSTPDISDTTSSCQSTGTANWSQLKRGEHSWGLSSEQGTISIYGGECLAGTANNRGGVQLCDAGENDPLSEHSIHDGEWSSPKKHADNFIEKGKREGRRSQEDAEFDDVNEQLPQDCDRSQADAGDAIASQEEWSSAEKHGTPGSSAGRDSASGDRQESDIFNNNQASASKQFSIKEVEPLPGSGLADMSLSVPVIFRPQDRSRNFWQADYAKVRRDLVKCAGCKLPSQKVLKSGFLSVDAPNPEAGRRLLQMTVIAGIAVDAVIPNWYHKNVGKISGVPFRYTDRQLLDCFTEAGVIHVRRQVTFLRKRDGSLLSTPEDGIVLTFRPDIELPETIALGFDVFRVHEYCAAPIQCYRCLRFGHTATLCDLPRRCKLCAGPHIYKECRNPNEPVCANCGGEHAATFTGCPERRKIAMLRRFMPRYNENEEEVSSQCSSSSQRRLDKDYHGFGSGKSEGSSCRDRRDSQGSERESTREGPGRSREDRERSREGRGSFRDRSPRDESRTPSRGDGTPRISDGTDYDSSRDSDDTSDDVDTAAMPPRRNVPPPRQRRRPVNVIKFPRLTRDSRRRFKHGYHRYLHKLVKHGVPVFQAD</sequence>
<protein>
    <submittedName>
        <fullName evidence="1">Uncharacterized protein</fullName>
    </submittedName>
</protein>
<reference evidence="1" key="1">
    <citation type="submission" date="2020-05" db="EMBL/GenBank/DDBJ databases">
        <title>Large-scale comparative analyses of tick genomes elucidate their genetic diversity and vector capacities.</title>
        <authorList>
            <person name="Jia N."/>
            <person name="Wang J."/>
            <person name="Shi W."/>
            <person name="Du L."/>
            <person name="Sun Y."/>
            <person name="Zhan W."/>
            <person name="Jiang J."/>
            <person name="Wang Q."/>
            <person name="Zhang B."/>
            <person name="Ji P."/>
            <person name="Sakyi L.B."/>
            <person name="Cui X."/>
            <person name="Yuan T."/>
            <person name="Jiang B."/>
            <person name="Yang W."/>
            <person name="Lam T.T.-Y."/>
            <person name="Chang Q."/>
            <person name="Ding S."/>
            <person name="Wang X."/>
            <person name="Zhu J."/>
            <person name="Ruan X."/>
            <person name="Zhao L."/>
            <person name="Wei J."/>
            <person name="Que T."/>
            <person name="Du C."/>
            <person name="Cheng J."/>
            <person name="Dai P."/>
            <person name="Han X."/>
            <person name="Huang E."/>
            <person name="Gao Y."/>
            <person name="Liu J."/>
            <person name="Shao H."/>
            <person name="Ye R."/>
            <person name="Li L."/>
            <person name="Wei W."/>
            <person name="Wang X."/>
            <person name="Wang C."/>
            <person name="Yang T."/>
            <person name="Huo Q."/>
            <person name="Li W."/>
            <person name="Guo W."/>
            <person name="Chen H."/>
            <person name="Zhou L."/>
            <person name="Ni X."/>
            <person name="Tian J."/>
            <person name="Zhou Y."/>
            <person name="Sheng Y."/>
            <person name="Liu T."/>
            <person name="Pan Y."/>
            <person name="Xia L."/>
            <person name="Li J."/>
            <person name="Zhao F."/>
            <person name="Cao W."/>
        </authorList>
    </citation>
    <scope>NUCLEOTIDE SEQUENCE</scope>
    <source>
        <strain evidence="1">Dsil-2018</strain>
    </source>
</reference>
<evidence type="ECO:0000313" key="2">
    <source>
        <dbReference type="Proteomes" id="UP000821865"/>
    </source>
</evidence>
<comment type="caution">
    <text evidence="1">The sequence shown here is derived from an EMBL/GenBank/DDBJ whole genome shotgun (WGS) entry which is preliminary data.</text>
</comment>
<gene>
    <name evidence="1" type="ORF">HPB49_020397</name>
</gene>
<keyword evidence="2" id="KW-1185">Reference proteome</keyword>
<name>A0ACB8DQQ7_DERSI</name>
<dbReference type="Proteomes" id="UP000821865">
    <property type="component" value="Chromosome 10"/>
</dbReference>
<dbReference type="EMBL" id="CM023479">
    <property type="protein sequence ID" value="KAH7974845.1"/>
    <property type="molecule type" value="Genomic_DNA"/>
</dbReference>
<organism evidence="1 2">
    <name type="scientific">Dermacentor silvarum</name>
    <name type="common">Tick</name>
    <dbReference type="NCBI Taxonomy" id="543639"/>
    <lineage>
        <taxon>Eukaryota</taxon>
        <taxon>Metazoa</taxon>
        <taxon>Ecdysozoa</taxon>
        <taxon>Arthropoda</taxon>
        <taxon>Chelicerata</taxon>
        <taxon>Arachnida</taxon>
        <taxon>Acari</taxon>
        <taxon>Parasitiformes</taxon>
        <taxon>Ixodida</taxon>
        <taxon>Ixodoidea</taxon>
        <taxon>Ixodidae</taxon>
        <taxon>Rhipicephalinae</taxon>
        <taxon>Dermacentor</taxon>
    </lineage>
</organism>